<dbReference type="OrthoDB" id="3944251at2759"/>
<proteinExistence type="predicted"/>
<dbReference type="PANTHER" id="PTHR37014">
    <property type="entry name" value="EXPRESSION LETHALITY PROTEIN HEL10, PUTATIVE (AFU_ORTHOLOGUE AFUA_1G06580)-RELATED"/>
    <property type="match status" value="1"/>
</dbReference>
<dbReference type="EMBL" id="MU001696">
    <property type="protein sequence ID" value="KAF2453687.1"/>
    <property type="molecule type" value="Genomic_DNA"/>
</dbReference>
<name>A0A6A6NQ84_9PEZI</name>
<reference evidence="2" key="1">
    <citation type="journal article" date="2020" name="Stud. Mycol.">
        <title>101 Dothideomycetes genomes: a test case for predicting lifestyles and emergence of pathogens.</title>
        <authorList>
            <person name="Haridas S."/>
            <person name="Albert R."/>
            <person name="Binder M."/>
            <person name="Bloem J."/>
            <person name="Labutti K."/>
            <person name="Salamov A."/>
            <person name="Andreopoulos B."/>
            <person name="Baker S."/>
            <person name="Barry K."/>
            <person name="Bills G."/>
            <person name="Bluhm B."/>
            <person name="Cannon C."/>
            <person name="Castanera R."/>
            <person name="Culley D."/>
            <person name="Daum C."/>
            <person name="Ezra D."/>
            <person name="Gonzalez J."/>
            <person name="Henrissat B."/>
            <person name="Kuo A."/>
            <person name="Liang C."/>
            <person name="Lipzen A."/>
            <person name="Lutzoni F."/>
            <person name="Magnuson J."/>
            <person name="Mondo S."/>
            <person name="Nolan M."/>
            <person name="Ohm R."/>
            <person name="Pangilinan J."/>
            <person name="Park H.-J."/>
            <person name="Ramirez L."/>
            <person name="Alfaro M."/>
            <person name="Sun H."/>
            <person name="Tritt A."/>
            <person name="Yoshinaga Y."/>
            <person name="Zwiers L.-H."/>
            <person name="Turgeon B."/>
            <person name="Goodwin S."/>
            <person name="Spatafora J."/>
            <person name="Crous P."/>
            <person name="Grigoriev I."/>
        </authorList>
    </citation>
    <scope>NUCLEOTIDE SEQUENCE</scope>
    <source>
        <strain evidence="2">ATCC 16933</strain>
    </source>
</reference>
<dbReference type="PANTHER" id="PTHR37014:SF9">
    <property type="entry name" value="CONSERVED HISTIDINE-RICH PROTEIN (AFU_ORTHOLOGUE AFUA_1G11910)"/>
    <property type="match status" value="1"/>
</dbReference>
<evidence type="ECO:0000313" key="3">
    <source>
        <dbReference type="Proteomes" id="UP000799766"/>
    </source>
</evidence>
<evidence type="ECO:0000313" key="2">
    <source>
        <dbReference type="EMBL" id="KAF2453687.1"/>
    </source>
</evidence>
<feature type="region of interest" description="Disordered" evidence="1">
    <location>
        <begin position="1"/>
        <end position="180"/>
    </location>
</feature>
<gene>
    <name evidence="2" type="ORF">BDY21DRAFT_366949</name>
</gene>
<feature type="compositionally biased region" description="Low complexity" evidence="1">
    <location>
        <begin position="118"/>
        <end position="143"/>
    </location>
</feature>
<evidence type="ECO:0000256" key="1">
    <source>
        <dbReference type="SAM" id="MobiDB-lite"/>
    </source>
</evidence>
<evidence type="ECO:0008006" key="4">
    <source>
        <dbReference type="Google" id="ProtNLM"/>
    </source>
</evidence>
<dbReference type="Proteomes" id="UP000799766">
    <property type="component" value="Unassembled WGS sequence"/>
</dbReference>
<accession>A0A6A6NQ84</accession>
<keyword evidence="3" id="KW-1185">Reference proteome</keyword>
<protein>
    <recommendedName>
        <fullName evidence="4">Glycine zipper 2TM domain-containing protein</fullName>
    </recommendedName>
</protein>
<sequence>MSDPYNQYPPHYGSPASGQGYPPPQQQQYGGYPDQSQYQSPPPGQGYAPPQGQYGSTAPGQYPPQQGGYSYQQQSPYGADPNQYGQQPSSYSQQYAQQAAGYGPPAQGGYQHGQTPDYYGGAPAAQGQYPSQSPSGQFPQQGAYNQQPYPTDPNNPYGQQQYYGGNPTDPNAPQEGERGLAGALAGGAAGYFGGKKVGGHTFLGSMAGAFIGHKLEDKYKGGHNNGQGRCYKKHAD</sequence>
<feature type="compositionally biased region" description="Polar residues" evidence="1">
    <location>
        <begin position="144"/>
        <end position="171"/>
    </location>
</feature>
<feature type="compositionally biased region" description="Low complexity" evidence="1">
    <location>
        <begin position="13"/>
        <end position="109"/>
    </location>
</feature>
<organism evidence="2 3">
    <name type="scientific">Lineolata rhizophorae</name>
    <dbReference type="NCBI Taxonomy" id="578093"/>
    <lineage>
        <taxon>Eukaryota</taxon>
        <taxon>Fungi</taxon>
        <taxon>Dikarya</taxon>
        <taxon>Ascomycota</taxon>
        <taxon>Pezizomycotina</taxon>
        <taxon>Dothideomycetes</taxon>
        <taxon>Dothideomycetes incertae sedis</taxon>
        <taxon>Lineolatales</taxon>
        <taxon>Lineolataceae</taxon>
        <taxon>Lineolata</taxon>
    </lineage>
</organism>
<dbReference type="AlphaFoldDB" id="A0A6A6NQ84"/>